<gene>
    <name evidence="6" type="ORF">B0I33_104435</name>
</gene>
<dbReference type="PANTHER" id="PTHR45875:SF1">
    <property type="entry name" value="METHYLTRANSFERASE N6AMT1"/>
    <property type="match status" value="1"/>
</dbReference>
<dbReference type="GO" id="GO:0035657">
    <property type="term" value="C:eRF1 methyltransferase complex"/>
    <property type="evidence" value="ECO:0007669"/>
    <property type="project" value="TreeGrafter"/>
</dbReference>
<protein>
    <submittedName>
        <fullName evidence="6">Release factor glutamine methyltransferase</fullName>
    </submittedName>
</protein>
<sequence length="230" mass="24287">MGDVCPERNRYEVWVLSAPGVYRPQEDTRLLAEAVATAAVPAGARVLDVCTGTGAVAIAAARAGAGTVTALDVSRRALLVTWLNGRLRGLPLRVRRGDLRNGVAGGPFDVVLANPPYVPYPGAGDGPAARWDAGRDGRSVLGPLCAAAPALLAERGFLLLVQSAISGVDPTLDRLREAGLKTSVVARARQPFGPVLRRRAAYLEDRGLIEPGRRDEELVVIRADRTEPGS</sequence>
<dbReference type="NCBIfam" id="TIGR00537">
    <property type="entry name" value="hemK_rel_arch"/>
    <property type="match status" value="1"/>
</dbReference>
<organism evidence="6 7">
    <name type="scientific">Prauserella shujinwangii</name>
    <dbReference type="NCBI Taxonomy" id="1453103"/>
    <lineage>
        <taxon>Bacteria</taxon>
        <taxon>Bacillati</taxon>
        <taxon>Actinomycetota</taxon>
        <taxon>Actinomycetes</taxon>
        <taxon>Pseudonocardiales</taxon>
        <taxon>Pseudonocardiaceae</taxon>
        <taxon>Prauserella</taxon>
    </lineage>
</organism>
<dbReference type="AlphaFoldDB" id="A0A2T0LX67"/>
<evidence type="ECO:0000256" key="3">
    <source>
        <dbReference type="ARBA" id="ARBA00022679"/>
    </source>
</evidence>
<dbReference type="SUPFAM" id="SSF53335">
    <property type="entry name" value="S-adenosyl-L-methionine-dependent methyltransferases"/>
    <property type="match status" value="1"/>
</dbReference>
<dbReference type="InterPro" id="IPR004557">
    <property type="entry name" value="PrmC-related"/>
</dbReference>
<keyword evidence="2 6" id="KW-0489">Methyltransferase</keyword>
<dbReference type="GO" id="GO:0008276">
    <property type="term" value="F:protein methyltransferase activity"/>
    <property type="evidence" value="ECO:0007669"/>
    <property type="project" value="TreeGrafter"/>
</dbReference>
<evidence type="ECO:0000313" key="6">
    <source>
        <dbReference type="EMBL" id="PRX48618.1"/>
    </source>
</evidence>
<keyword evidence="3 6" id="KW-0808">Transferase</keyword>
<accession>A0A2T0LX67</accession>
<comment type="similarity">
    <text evidence="1">Belongs to the eukaryotic/archaeal PrmC-related family.</text>
</comment>
<keyword evidence="4" id="KW-0949">S-adenosyl-L-methionine</keyword>
<evidence type="ECO:0000256" key="1">
    <source>
        <dbReference type="ARBA" id="ARBA00006149"/>
    </source>
</evidence>
<dbReference type="InterPro" id="IPR029063">
    <property type="entry name" value="SAM-dependent_MTases_sf"/>
</dbReference>
<feature type="domain" description="Methyltransferase small" evidence="5">
    <location>
        <begin position="13"/>
        <end position="171"/>
    </location>
</feature>
<evidence type="ECO:0000259" key="5">
    <source>
        <dbReference type="Pfam" id="PF05175"/>
    </source>
</evidence>
<dbReference type="InterPro" id="IPR002052">
    <property type="entry name" value="DNA_methylase_N6_adenine_CS"/>
</dbReference>
<name>A0A2T0LX67_9PSEU</name>
<dbReference type="InterPro" id="IPR052190">
    <property type="entry name" value="Euk-Arch_PrmC-MTase"/>
</dbReference>
<dbReference type="PROSITE" id="PS00092">
    <property type="entry name" value="N6_MTASE"/>
    <property type="match status" value="1"/>
</dbReference>
<keyword evidence="7" id="KW-1185">Reference proteome</keyword>
<dbReference type="Gene3D" id="3.40.50.150">
    <property type="entry name" value="Vaccinia Virus protein VP39"/>
    <property type="match status" value="1"/>
</dbReference>
<dbReference type="Pfam" id="PF05175">
    <property type="entry name" value="MTS"/>
    <property type="match status" value="1"/>
</dbReference>
<dbReference type="Proteomes" id="UP000238362">
    <property type="component" value="Unassembled WGS sequence"/>
</dbReference>
<reference evidence="6 7" key="1">
    <citation type="submission" date="2018-03" db="EMBL/GenBank/DDBJ databases">
        <title>Genomic Encyclopedia of Type Strains, Phase III (KMG-III): the genomes of soil and plant-associated and newly described type strains.</title>
        <authorList>
            <person name="Whitman W."/>
        </authorList>
    </citation>
    <scope>NUCLEOTIDE SEQUENCE [LARGE SCALE GENOMIC DNA]</scope>
    <source>
        <strain evidence="6 7">CGMCC 4.7125</strain>
    </source>
</reference>
<proteinExistence type="inferred from homology"/>
<dbReference type="CDD" id="cd02440">
    <property type="entry name" value="AdoMet_MTases"/>
    <property type="match status" value="1"/>
</dbReference>
<dbReference type="EMBL" id="PVNH01000004">
    <property type="protein sequence ID" value="PRX48618.1"/>
    <property type="molecule type" value="Genomic_DNA"/>
</dbReference>
<comment type="caution">
    <text evidence="6">The sequence shown here is derived from an EMBL/GenBank/DDBJ whole genome shotgun (WGS) entry which is preliminary data.</text>
</comment>
<dbReference type="InterPro" id="IPR007848">
    <property type="entry name" value="Small_mtfrase_dom"/>
</dbReference>
<evidence type="ECO:0000313" key="7">
    <source>
        <dbReference type="Proteomes" id="UP000238362"/>
    </source>
</evidence>
<evidence type="ECO:0000256" key="2">
    <source>
        <dbReference type="ARBA" id="ARBA00022603"/>
    </source>
</evidence>
<dbReference type="GO" id="GO:0008757">
    <property type="term" value="F:S-adenosylmethionine-dependent methyltransferase activity"/>
    <property type="evidence" value="ECO:0007669"/>
    <property type="project" value="TreeGrafter"/>
</dbReference>
<dbReference type="GO" id="GO:0008170">
    <property type="term" value="F:N-methyltransferase activity"/>
    <property type="evidence" value="ECO:0007669"/>
    <property type="project" value="UniProtKB-ARBA"/>
</dbReference>
<dbReference type="GO" id="GO:0003676">
    <property type="term" value="F:nucleic acid binding"/>
    <property type="evidence" value="ECO:0007669"/>
    <property type="project" value="InterPro"/>
</dbReference>
<dbReference type="GO" id="GO:0032259">
    <property type="term" value="P:methylation"/>
    <property type="evidence" value="ECO:0007669"/>
    <property type="project" value="UniProtKB-KW"/>
</dbReference>
<evidence type="ECO:0000256" key="4">
    <source>
        <dbReference type="ARBA" id="ARBA00022691"/>
    </source>
</evidence>
<dbReference type="PANTHER" id="PTHR45875">
    <property type="entry name" value="METHYLTRANSFERASE N6AMT1"/>
    <property type="match status" value="1"/>
</dbReference>